<feature type="chain" id="PRO_5001641226" evidence="1">
    <location>
        <begin position="20"/>
        <end position="250"/>
    </location>
</feature>
<keyword evidence="3" id="KW-1185">Reference proteome</keyword>
<organism evidence="2 3">
    <name type="scientific">Botryobasidium botryosum (strain FD-172 SS1)</name>
    <dbReference type="NCBI Taxonomy" id="930990"/>
    <lineage>
        <taxon>Eukaryota</taxon>
        <taxon>Fungi</taxon>
        <taxon>Dikarya</taxon>
        <taxon>Basidiomycota</taxon>
        <taxon>Agaricomycotina</taxon>
        <taxon>Agaricomycetes</taxon>
        <taxon>Cantharellales</taxon>
        <taxon>Botryobasidiaceae</taxon>
        <taxon>Botryobasidium</taxon>
    </lineage>
</organism>
<evidence type="ECO:0000256" key="1">
    <source>
        <dbReference type="SAM" id="SignalP"/>
    </source>
</evidence>
<proteinExistence type="predicted"/>
<feature type="signal peptide" evidence="1">
    <location>
        <begin position="1"/>
        <end position="19"/>
    </location>
</feature>
<dbReference type="AlphaFoldDB" id="A0A067MA68"/>
<protein>
    <submittedName>
        <fullName evidence="2">Uncharacterized protein</fullName>
    </submittedName>
</protein>
<dbReference type="OrthoDB" id="2497682at2759"/>
<dbReference type="EMBL" id="KL198090">
    <property type="protein sequence ID" value="KDQ08491.1"/>
    <property type="molecule type" value="Genomic_DNA"/>
</dbReference>
<name>A0A067MA68_BOTB1</name>
<gene>
    <name evidence="2" type="ORF">BOTBODRAFT_191756</name>
</gene>
<dbReference type="HOGENOM" id="CLU_1111228_0_0_1"/>
<evidence type="ECO:0000313" key="3">
    <source>
        <dbReference type="Proteomes" id="UP000027195"/>
    </source>
</evidence>
<keyword evidence="1" id="KW-0732">Signal</keyword>
<sequence>MRCTLALVVAALAVVPSLAFPRPINGVQPRSNETVISPSTVTSPSPVAGVAPATELKHKYHAHPPKDAAAKKHAHKQIRQLSAARDDLAQKSKEYHSCWRDAPGHCDSQLNSLSSSVSSVRSILGPLARDRGIANYDPDNSLEHLIKDIINLLKDLLTDVHELIAGLPVAGPLLGSLVYEVKCVADDLLNSAENTTDGALNDSELGSLLGPLHSQALGLLCHDGLGRLGGIGERDLGLHLLAQLCLELHL</sequence>
<evidence type="ECO:0000313" key="2">
    <source>
        <dbReference type="EMBL" id="KDQ08491.1"/>
    </source>
</evidence>
<accession>A0A067MA68</accession>
<reference evidence="3" key="1">
    <citation type="journal article" date="2014" name="Proc. Natl. Acad. Sci. U.S.A.">
        <title>Extensive sampling of basidiomycete genomes demonstrates inadequacy of the white-rot/brown-rot paradigm for wood decay fungi.</title>
        <authorList>
            <person name="Riley R."/>
            <person name="Salamov A.A."/>
            <person name="Brown D.W."/>
            <person name="Nagy L.G."/>
            <person name="Floudas D."/>
            <person name="Held B.W."/>
            <person name="Levasseur A."/>
            <person name="Lombard V."/>
            <person name="Morin E."/>
            <person name="Otillar R."/>
            <person name="Lindquist E.A."/>
            <person name="Sun H."/>
            <person name="LaButti K.M."/>
            <person name="Schmutz J."/>
            <person name="Jabbour D."/>
            <person name="Luo H."/>
            <person name="Baker S.E."/>
            <person name="Pisabarro A.G."/>
            <person name="Walton J.D."/>
            <person name="Blanchette R.A."/>
            <person name="Henrissat B."/>
            <person name="Martin F."/>
            <person name="Cullen D."/>
            <person name="Hibbett D.S."/>
            <person name="Grigoriev I.V."/>
        </authorList>
    </citation>
    <scope>NUCLEOTIDE SEQUENCE [LARGE SCALE GENOMIC DNA]</scope>
    <source>
        <strain evidence="3">FD-172 SS1</strain>
    </source>
</reference>
<dbReference type="InParanoid" id="A0A067MA68"/>
<dbReference type="Proteomes" id="UP000027195">
    <property type="component" value="Unassembled WGS sequence"/>
</dbReference>